<proteinExistence type="predicted"/>
<dbReference type="PANTHER" id="PTHR47245">
    <property type="entry name" value="PEPTIDYLPROLYL ISOMERASE"/>
    <property type="match status" value="1"/>
</dbReference>
<dbReference type="AlphaFoldDB" id="A0A9J6ZNR2"/>
<accession>A0A9J6ZNR2</accession>
<dbReference type="KEGG" id="alkq:M9189_09905"/>
<keyword evidence="1" id="KW-0697">Rotamase</keyword>
<dbReference type="PANTHER" id="PTHR47245:SF2">
    <property type="entry name" value="PEPTIDYL-PROLYL CIS-TRANS ISOMERASE HP_0175-RELATED"/>
    <property type="match status" value="1"/>
</dbReference>
<feature type="domain" description="PpiC" evidence="2">
    <location>
        <begin position="120"/>
        <end position="222"/>
    </location>
</feature>
<dbReference type="Gene3D" id="3.10.50.40">
    <property type="match status" value="2"/>
</dbReference>
<dbReference type="InterPro" id="IPR046357">
    <property type="entry name" value="PPIase_dom_sf"/>
</dbReference>
<feature type="domain" description="PpiC" evidence="2">
    <location>
        <begin position="227"/>
        <end position="329"/>
    </location>
</feature>
<protein>
    <submittedName>
        <fullName evidence="3">Peptidyl-prolyl cis-trans isomerase</fullName>
    </submittedName>
</protein>
<sequence length="550" mass="62914">MRGFGSFLIIAFLLLCCPVQGSREGDVVLTIGDESFELGEFWHIYNKNRHLPGFDESPAEFAERFIDYKLKVREAKALGLDTLSSFRNEYQQYVNEVRYSYLVDSIALMRDARESYSYMKYVVRASHILILTAPDASPEDTMAAYSKINQIREMALAGEDFAKLARVYSQDPSVEHNSGDLGYFTAFVMIAPFEKAAFSTPVGEISPVIRTDYGYHLIKVFDKQPNKGRIRTAHIMKRFESGNKESEASAKLAADSIYTRLLSKESFDTLVKEQSEDKGSVDRNGELFPFTLDEMIPEFALAAFALEKDGDISEPVRTDFGWHIIKRLGLDPLASFEEESEFIIDMLWRQGRVKVNDWSTEELARNSSDFRYLIREYYDGLLIYEISDRMIWQAAGADSAGLHKYYLDNINEFMYPPVLEGVVAEVWDGKLQRKLIRFLEKNPGASGLVQILKVLAGKPQQYSVVEGRFDFINKASNPVAPSLLPRTSELYGKKGLLFWEGVVSEPVPMPFKEALGTVLNSYQNKMEREWVKELREKYKPVFRYELIGIR</sequence>
<dbReference type="Pfam" id="PF00639">
    <property type="entry name" value="Rotamase"/>
    <property type="match status" value="1"/>
</dbReference>
<dbReference type="Pfam" id="PF13616">
    <property type="entry name" value="Rotamase_3"/>
    <property type="match status" value="1"/>
</dbReference>
<evidence type="ECO:0000259" key="2">
    <source>
        <dbReference type="PROSITE" id="PS50198"/>
    </source>
</evidence>
<keyword evidence="1 3" id="KW-0413">Isomerase</keyword>
<dbReference type="InterPro" id="IPR050245">
    <property type="entry name" value="PrsA_foldase"/>
</dbReference>
<evidence type="ECO:0000313" key="4">
    <source>
        <dbReference type="Proteomes" id="UP001056426"/>
    </source>
</evidence>
<dbReference type="RefSeq" id="WP_250722832.1">
    <property type="nucleotide sequence ID" value="NZ_CP098400.1"/>
</dbReference>
<keyword evidence="4" id="KW-1185">Reference proteome</keyword>
<gene>
    <name evidence="3" type="ORF">M9189_09905</name>
</gene>
<reference evidence="3" key="1">
    <citation type="submission" date="2022-05" db="EMBL/GenBank/DDBJ databases">
        <authorList>
            <person name="Sun X."/>
        </authorList>
    </citation>
    <scope>NUCLEOTIDE SEQUENCE</scope>
    <source>
        <strain evidence="3">Ai-910</strain>
    </source>
</reference>
<dbReference type="PROSITE" id="PS50198">
    <property type="entry name" value="PPIC_PPIASE_2"/>
    <property type="match status" value="2"/>
</dbReference>
<dbReference type="SUPFAM" id="SSF54534">
    <property type="entry name" value="FKBP-like"/>
    <property type="match status" value="2"/>
</dbReference>
<reference evidence="3" key="2">
    <citation type="submission" date="2022-06" db="EMBL/GenBank/DDBJ databases">
        <title>Xiashengella guii gen. nov. sp. nov., a bacterium isolated form anaerobic digestion tank.</title>
        <authorList>
            <person name="Huang H."/>
        </authorList>
    </citation>
    <scope>NUCLEOTIDE SEQUENCE</scope>
    <source>
        <strain evidence="3">Ai-910</strain>
    </source>
</reference>
<dbReference type="Proteomes" id="UP001056426">
    <property type="component" value="Chromosome"/>
</dbReference>
<dbReference type="GO" id="GO:0003755">
    <property type="term" value="F:peptidyl-prolyl cis-trans isomerase activity"/>
    <property type="evidence" value="ECO:0007669"/>
    <property type="project" value="UniProtKB-KW"/>
</dbReference>
<dbReference type="EMBL" id="CP098400">
    <property type="protein sequence ID" value="URW79166.1"/>
    <property type="molecule type" value="Genomic_DNA"/>
</dbReference>
<name>A0A9J6ZNR2_9BACT</name>
<evidence type="ECO:0000313" key="3">
    <source>
        <dbReference type="EMBL" id="URW79166.1"/>
    </source>
</evidence>
<dbReference type="InterPro" id="IPR000297">
    <property type="entry name" value="PPIase_PpiC"/>
</dbReference>
<organism evidence="3 4">
    <name type="scientific">Xiashengella succiniciproducens</name>
    <dbReference type="NCBI Taxonomy" id="2949635"/>
    <lineage>
        <taxon>Bacteria</taxon>
        <taxon>Pseudomonadati</taxon>
        <taxon>Bacteroidota</taxon>
        <taxon>Bacteroidia</taxon>
        <taxon>Marinilabiliales</taxon>
        <taxon>Marinilabiliaceae</taxon>
        <taxon>Xiashengella</taxon>
    </lineage>
</organism>
<evidence type="ECO:0000256" key="1">
    <source>
        <dbReference type="PROSITE-ProRule" id="PRU00278"/>
    </source>
</evidence>